<dbReference type="AlphaFoldDB" id="A0A2I0U4R5"/>
<reference evidence="2" key="2">
    <citation type="submission" date="2017-12" db="EMBL/GenBank/DDBJ databases">
        <title>Genome sequence of the Bar-tailed Godwit (Limosa lapponica baueri).</title>
        <authorList>
            <person name="Lima N.C.B."/>
            <person name="Parody-Merino A.M."/>
            <person name="Battley P.F."/>
            <person name="Fidler A.E."/>
            <person name="Prosdocimi F."/>
        </authorList>
    </citation>
    <scope>NUCLEOTIDE SEQUENCE [LARGE SCALE GENOMIC DNA]</scope>
</reference>
<proteinExistence type="predicted"/>
<organism evidence="1 2">
    <name type="scientific">Limosa lapponica baueri</name>
    <dbReference type="NCBI Taxonomy" id="1758121"/>
    <lineage>
        <taxon>Eukaryota</taxon>
        <taxon>Metazoa</taxon>
        <taxon>Chordata</taxon>
        <taxon>Craniata</taxon>
        <taxon>Vertebrata</taxon>
        <taxon>Euteleostomi</taxon>
        <taxon>Archelosauria</taxon>
        <taxon>Archosauria</taxon>
        <taxon>Dinosauria</taxon>
        <taxon>Saurischia</taxon>
        <taxon>Theropoda</taxon>
        <taxon>Coelurosauria</taxon>
        <taxon>Aves</taxon>
        <taxon>Neognathae</taxon>
        <taxon>Neoaves</taxon>
        <taxon>Charadriiformes</taxon>
        <taxon>Scolopacidae</taxon>
        <taxon>Limosa</taxon>
    </lineage>
</organism>
<sequence length="144" mass="16730">MRRCGSGKPRFRRRNLRLAEHLPRFYVTCREYTTALLMLSVFSLIHYHITAASHPGYQEEHSSLAIPDMSTQRTPEYKQTWNLFYGICHGKFNGGFIHSGESQATHPVIKDTTNHQQKRSKPSRTIMVFNLPDISSMEWHFGGY</sequence>
<evidence type="ECO:0000313" key="1">
    <source>
        <dbReference type="EMBL" id="PKU41019.1"/>
    </source>
</evidence>
<keyword evidence="2" id="KW-1185">Reference proteome</keyword>
<dbReference type="EMBL" id="KZ506174">
    <property type="protein sequence ID" value="PKU41019.1"/>
    <property type="molecule type" value="Genomic_DNA"/>
</dbReference>
<protein>
    <submittedName>
        <fullName evidence="1">Uncharacterized protein</fullName>
    </submittedName>
</protein>
<accession>A0A2I0U4R5</accession>
<dbReference type="Proteomes" id="UP000233556">
    <property type="component" value="Unassembled WGS sequence"/>
</dbReference>
<gene>
    <name evidence="1" type="ORF">llap_8666</name>
</gene>
<name>A0A2I0U4R5_LIMLA</name>
<evidence type="ECO:0000313" key="2">
    <source>
        <dbReference type="Proteomes" id="UP000233556"/>
    </source>
</evidence>
<reference evidence="2" key="1">
    <citation type="submission" date="2017-11" db="EMBL/GenBank/DDBJ databases">
        <authorList>
            <person name="Lima N.C."/>
            <person name="Parody-Merino A.M."/>
            <person name="Battley P.F."/>
            <person name="Fidler A.E."/>
            <person name="Prosdocimi F."/>
        </authorList>
    </citation>
    <scope>NUCLEOTIDE SEQUENCE [LARGE SCALE GENOMIC DNA]</scope>
</reference>